<protein>
    <submittedName>
        <fullName evidence="2">Uncharacterized protein</fullName>
    </submittedName>
</protein>
<comment type="caution">
    <text evidence="2">The sequence shown here is derived from an EMBL/GenBank/DDBJ whole genome shotgun (WGS) entry which is preliminary data.</text>
</comment>
<feature type="compositionally biased region" description="Basic residues" evidence="1">
    <location>
        <begin position="159"/>
        <end position="174"/>
    </location>
</feature>
<dbReference type="AlphaFoldDB" id="A0A3L6SSN7"/>
<gene>
    <name evidence="2" type="ORF">C2845_PM05G07360</name>
</gene>
<name>A0A3L6SSN7_PANMI</name>
<organism evidence="2 3">
    <name type="scientific">Panicum miliaceum</name>
    <name type="common">Proso millet</name>
    <name type="synonym">Broomcorn millet</name>
    <dbReference type="NCBI Taxonomy" id="4540"/>
    <lineage>
        <taxon>Eukaryota</taxon>
        <taxon>Viridiplantae</taxon>
        <taxon>Streptophyta</taxon>
        <taxon>Embryophyta</taxon>
        <taxon>Tracheophyta</taxon>
        <taxon>Spermatophyta</taxon>
        <taxon>Magnoliopsida</taxon>
        <taxon>Liliopsida</taxon>
        <taxon>Poales</taxon>
        <taxon>Poaceae</taxon>
        <taxon>PACMAD clade</taxon>
        <taxon>Panicoideae</taxon>
        <taxon>Panicodae</taxon>
        <taxon>Paniceae</taxon>
        <taxon>Panicinae</taxon>
        <taxon>Panicum</taxon>
        <taxon>Panicum sect. Panicum</taxon>
    </lineage>
</organism>
<evidence type="ECO:0000313" key="3">
    <source>
        <dbReference type="Proteomes" id="UP000275267"/>
    </source>
</evidence>
<accession>A0A3L6SSN7</accession>
<feature type="compositionally biased region" description="Low complexity" evidence="1">
    <location>
        <begin position="136"/>
        <end position="147"/>
    </location>
</feature>
<reference evidence="3" key="1">
    <citation type="journal article" date="2019" name="Nat. Commun.">
        <title>The genome of broomcorn millet.</title>
        <authorList>
            <person name="Zou C."/>
            <person name="Miki D."/>
            <person name="Li D."/>
            <person name="Tang Q."/>
            <person name="Xiao L."/>
            <person name="Rajput S."/>
            <person name="Deng P."/>
            <person name="Jia W."/>
            <person name="Huang R."/>
            <person name="Zhang M."/>
            <person name="Sun Y."/>
            <person name="Hu J."/>
            <person name="Fu X."/>
            <person name="Schnable P.S."/>
            <person name="Li F."/>
            <person name="Zhang H."/>
            <person name="Feng B."/>
            <person name="Zhu X."/>
            <person name="Liu R."/>
            <person name="Schnable J.C."/>
            <person name="Zhu J.-K."/>
            <person name="Zhang H."/>
        </authorList>
    </citation>
    <scope>NUCLEOTIDE SEQUENCE [LARGE SCALE GENOMIC DNA]</scope>
</reference>
<keyword evidence="3" id="KW-1185">Reference proteome</keyword>
<dbReference type="Proteomes" id="UP000275267">
    <property type="component" value="Unassembled WGS sequence"/>
</dbReference>
<dbReference type="EMBL" id="PQIB02000003">
    <property type="protein sequence ID" value="RLN27470.1"/>
    <property type="molecule type" value="Genomic_DNA"/>
</dbReference>
<proteinExistence type="predicted"/>
<evidence type="ECO:0000313" key="2">
    <source>
        <dbReference type="EMBL" id="RLN27470.1"/>
    </source>
</evidence>
<evidence type="ECO:0000256" key="1">
    <source>
        <dbReference type="SAM" id="MobiDB-lite"/>
    </source>
</evidence>
<feature type="region of interest" description="Disordered" evidence="1">
    <location>
        <begin position="1"/>
        <end position="199"/>
    </location>
</feature>
<sequence length="199" mass="21715">MPRLDYYGLHRAQTPRTRRPDTPPTLPTPCRKLSTPRHRHRQPAPQPCCAPQRPTPLLRSPGRRRLTAPRPQTGRFVGRRSAPPPPHRGPRPALRVTPAAPSRPTLCAATTALREDLAPGTPDPVTGAPDPPSRTAAVVAKPSARAAPHARFPAWERHPRPRRGRRPRRRRPRGWRGLPASPSGGGMGREGGERGGGDG</sequence>
<feature type="compositionally biased region" description="Basic and acidic residues" evidence="1">
    <location>
        <begin position="190"/>
        <end position="199"/>
    </location>
</feature>